<reference evidence="8 9" key="1">
    <citation type="submission" date="2019-03" db="EMBL/GenBank/DDBJ databases">
        <title>Genomic Encyclopedia of Archaeal and Bacterial Type Strains, Phase II (KMG-II): from individual species to whole genera.</title>
        <authorList>
            <person name="Goeker M."/>
        </authorList>
    </citation>
    <scope>NUCLEOTIDE SEQUENCE [LARGE SCALE GENOMIC DNA]</scope>
    <source>
        <strain evidence="8 9">DSM 45499</strain>
    </source>
</reference>
<keyword evidence="2" id="KW-0805">Transcription regulation</keyword>
<evidence type="ECO:0000313" key="8">
    <source>
        <dbReference type="EMBL" id="TDV54107.1"/>
    </source>
</evidence>
<keyword evidence="4" id="KW-0804">Transcription</keyword>
<sequence length="253" mass="26964">MSLSGHAVEWVSPTSGVALVGRFSLTRGMRYVTHTHPLHQLVWARSGVVTVGVADTTWVLPPSRALFIPAGVPHTTAGASVADMHSLYLRRERCPALWTVPTVLAAVPMLAALIGHLSGPLPEEARGRAEAVLFDVLEPAPVASAELTWPRDDRAVRVADALAADPTDPHDAAGWARLVGTSERTLSRLFVAETGVGFGRWRTRLRVRAALELLAAGTPVAVVGRRVGYGTTSAFIAAFRREVGITPARCFGS</sequence>
<protein>
    <recommendedName>
        <fullName evidence="5">HTH-type transcriptional regulator RipA</fullName>
    </recommendedName>
    <alternativeName>
        <fullName evidence="6">Repressor of iron proteins A</fullName>
    </alternativeName>
</protein>
<keyword evidence="9" id="KW-1185">Reference proteome</keyword>
<dbReference type="PANTHER" id="PTHR11019">
    <property type="entry name" value="HTH-TYPE TRANSCRIPTIONAL REGULATOR NIMR"/>
    <property type="match status" value="1"/>
</dbReference>
<evidence type="ECO:0000256" key="6">
    <source>
        <dbReference type="ARBA" id="ARBA00079449"/>
    </source>
</evidence>
<keyword evidence="1" id="KW-0678">Repressor</keyword>
<gene>
    <name evidence="8" type="ORF">CLV71_104576</name>
</gene>
<keyword evidence="3 8" id="KW-0238">DNA-binding</keyword>
<comment type="caution">
    <text evidence="8">The sequence shown here is derived from an EMBL/GenBank/DDBJ whole genome shotgun (WGS) entry which is preliminary data.</text>
</comment>
<evidence type="ECO:0000256" key="5">
    <source>
        <dbReference type="ARBA" id="ARBA00074140"/>
    </source>
</evidence>
<evidence type="ECO:0000256" key="4">
    <source>
        <dbReference type="ARBA" id="ARBA00023163"/>
    </source>
</evidence>
<evidence type="ECO:0000256" key="1">
    <source>
        <dbReference type="ARBA" id="ARBA00022491"/>
    </source>
</evidence>
<dbReference type="SMART" id="SM00342">
    <property type="entry name" value="HTH_ARAC"/>
    <property type="match status" value="1"/>
</dbReference>
<dbReference type="InterPro" id="IPR018060">
    <property type="entry name" value="HTH_AraC"/>
</dbReference>
<dbReference type="InterPro" id="IPR011051">
    <property type="entry name" value="RmlC_Cupin_sf"/>
</dbReference>
<dbReference type="Proteomes" id="UP000294927">
    <property type="component" value="Unassembled WGS sequence"/>
</dbReference>
<dbReference type="AlphaFoldDB" id="A0A4R7VY10"/>
<feature type="domain" description="HTH araC/xylS-type" evidence="7">
    <location>
        <begin position="156"/>
        <end position="253"/>
    </location>
</feature>
<dbReference type="PROSITE" id="PS00041">
    <property type="entry name" value="HTH_ARAC_FAMILY_1"/>
    <property type="match status" value="1"/>
</dbReference>
<evidence type="ECO:0000256" key="3">
    <source>
        <dbReference type="ARBA" id="ARBA00023125"/>
    </source>
</evidence>
<dbReference type="InterPro" id="IPR018062">
    <property type="entry name" value="HTH_AraC-typ_CS"/>
</dbReference>
<dbReference type="RefSeq" id="WP_243866425.1">
    <property type="nucleotide sequence ID" value="NZ_SOCP01000004.1"/>
</dbReference>
<dbReference type="EMBL" id="SOCP01000004">
    <property type="protein sequence ID" value="TDV54107.1"/>
    <property type="molecule type" value="Genomic_DNA"/>
</dbReference>
<evidence type="ECO:0000259" key="7">
    <source>
        <dbReference type="PROSITE" id="PS01124"/>
    </source>
</evidence>
<dbReference type="Pfam" id="PF02311">
    <property type="entry name" value="AraC_binding"/>
    <property type="match status" value="1"/>
</dbReference>
<dbReference type="Pfam" id="PF12833">
    <property type="entry name" value="HTH_18"/>
    <property type="match status" value="1"/>
</dbReference>
<dbReference type="SUPFAM" id="SSF46689">
    <property type="entry name" value="Homeodomain-like"/>
    <property type="match status" value="1"/>
</dbReference>
<proteinExistence type="predicted"/>
<organism evidence="8 9">
    <name type="scientific">Actinophytocola oryzae</name>
    <dbReference type="NCBI Taxonomy" id="502181"/>
    <lineage>
        <taxon>Bacteria</taxon>
        <taxon>Bacillati</taxon>
        <taxon>Actinomycetota</taxon>
        <taxon>Actinomycetes</taxon>
        <taxon>Pseudonocardiales</taxon>
        <taxon>Pseudonocardiaceae</taxon>
    </lineage>
</organism>
<dbReference type="Gene3D" id="2.60.120.10">
    <property type="entry name" value="Jelly Rolls"/>
    <property type="match status" value="1"/>
</dbReference>
<dbReference type="SUPFAM" id="SSF51182">
    <property type="entry name" value="RmlC-like cupins"/>
    <property type="match status" value="1"/>
</dbReference>
<dbReference type="InterPro" id="IPR014710">
    <property type="entry name" value="RmlC-like_jellyroll"/>
</dbReference>
<dbReference type="FunFam" id="1.10.10.60:FF:000132">
    <property type="entry name" value="AraC family transcriptional regulator"/>
    <property type="match status" value="1"/>
</dbReference>
<dbReference type="CDD" id="cd06124">
    <property type="entry name" value="cupin_NimR-like_N"/>
    <property type="match status" value="1"/>
</dbReference>
<dbReference type="PANTHER" id="PTHR11019:SF199">
    <property type="entry name" value="HTH-TYPE TRANSCRIPTIONAL REGULATOR NIMR"/>
    <property type="match status" value="1"/>
</dbReference>
<dbReference type="InterPro" id="IPR009057">
    <property type="entry name" value="Homeodomain-like_sf"/>
</dbReference>
<dbReference type="InterPro" id="IPR003313">
    <property type="entry name" value="AraC-bd"/>
</dbReference>
<dbReference type="PROSITE" id="PS01124">
    <property type="entry name" value="HTH_ARAC_FAMILY_2"/>
    <property type="match status" value="1"/>
</dbReference>
<name>A0A4R7VY10_9PSEU</name>
<evidence type="ECO:0000256" key="2">
    <source>
        <dbReference type="ARBA" id="ARBA00023015"/>
    </source>
</evidence>
<dbReference type="GO" id="GO:0003700">
    <property type="term" value="F:DNA-binding transcription factor activity"/>
    <property type="evidence" value="ECO:0007669"/>
    <property type="project" value="InterPro"/>
</dbReference>
<accession>A0A4R7VY10</accession>
<dbReference type="Gene3D" id="1.10.10.60">
    <property type="entry name" value="Homeodomain-like"/>
    <property type="match status" value="1"/>
</dbReference>
<evidence type="ECO:0000313" key="9">
    <source>
        <dbReference type="Proteomes" id="UP000294927"/>
    </source>
</evidence>
<dbReference type="GO" id="GO:0043565">
    <property type="term" value="F:sequence-specific DNA binding"/>
    <property type="evidence" value="ECO:0007669"/>
    <property type="project" value="InterPro"/>
</dbReference>